<keyword evidence="4 8" id="KW-0028">Amino-acid biosynthesis</keyword>
<comment type="pathway">
    <text evidence="1 8">Amino-acid biosynthesis; L-lysine biosynthesis via DAP pathway; DL-2,6-diaminopimelate from LL-2,6-diaminopimelate: step 1/1.</text>
</comment>
<dbReference type="PROSITE" id="PS01326">
    <property type="entry name" value="DAP_EPIMERASE"/>
    <property type="match status" value="1"/>
</dbReference>
<proteinExistence type="inferred from homology"/>
<evidence type="ECO:0000256" key="5">
    <source>
        <dbReference type="ARBA" id="ARBA00023154"/>
    </source>
</evidence>
<feature type="binding site" evidence="8">
    <location>
        <begin position="77"/>
        <end position="78"/>
    </location>
    <ligand>
        <name>substrate</name>
    </ligand>
</feature>
<feature type="binding site" evidence="8">
    <location>
        <begin position="214"/>
        <end position="215"/>
    </location>
    <ligand>
        <name>substrate</name>
    </ligand>
</feature>
<feature type="binding site" evidence="8">
    <location>
        <begin position="224"/>
        <end position="225"/>
    </location>
    <ligand>
        <name>substrate</name>
    </ligand>
</feature>
<keyword evidence="5 8" id="KW-0457">Lysine biosynthesis</keyword>
<dbReference type="EC" id="5.1.1.7" evidence="3 8"/>
<evidence type="ECO:0000256" key="4">
    <source>
        <dbReference type="ARBA" id="ARBA00022605"/>
    </source>
</evidence>
<dbReference type="InterPro" id="IPR018510">
    <property type="entry name" value="DAP_epimerase_AS"/>
</dbReference>
<keyword evidence="6 8" id="KW-0413">Isomerase</keyword>
<organism evidence="10 11">
    <name type="scientific">Candidatus Merdicola faecigallinarum</name>
    <dbReference type="NCBI Taxonomy" id="2840862"/>
    <lineage>
        <taxon>Bacteria</taxon>
        <taxon>Bacillati</taxon>
        <taxon>Bacillota</taxon>
        <taxon>Clostridia</taxon>
        <taxon>Candidatus Merdicola</taxon>
    </lineage>
</organism>
<comment type="caution">
    <text evidence="8">Lacks conserved residue(s) required for the propagation of feature annotation.</text>
</comment>
<dbReference type="Gene3D" id="3.10.310.10">
    <property type="entry name" value="Diaminopimelate Epimerase, Chain A, domain 1"/>
    <property type="match status" value="2"/>
</dbReference>
<feature type="binding site" evidence="8">
    <location>
        <position position="67"/>
    </location>
    <ligand>
        <name>substrate</name>
    </ligand>
</feature>
<evidence type="ECO:0000256" key="1">
    <source>
        <dbReference type="ARBA" id="ARBA00005196"/>
    </source>
</evidence>
<feature type="site" description="Could be important to modulate the pK values of the two catalytic cysteine residues" evidence="8">
    <location>
        <position position="214"/>
    </location>
</feature>
<dbReference type="EMBL" id="DVNH01000027">
    <property type="protein sequence ID" value="HIU51842.1"/>
    <property type="molecule type" value="Genomic_DNA"/>
</dbReference>
<comment type="subunit">
    <text evidence="8">Homodimer.</text>
</comment>
<dbReference type="HAMAP" id="MF_00197">
    <property type="entry name" value="DAP_epimerase"/>
    <property type="match status" value="1"/>
</dbReference>
<evidence type="ECO:0000256" key="9">
    <source>
        <dbReference type="PROSITE-ProRule" id="PRU10125"/>
    </source>
</evidence>
<evidence type="ECO:0000256" key="7">
    <source>
        <dbReference type="ARBA" id="ARBA00051712"/>
    </source>
</evidence>
<dbReference type="GO" id="GO:0008837">
    <property type="term" value="F:diaminopimelate epimerase activity"/>
    <property type="evidence" value="ECO:0007669"/>
    <property type="project" value="UniProtKB-UniRule"/>
</dbReference>
<dbReference type="NCBIfam" id="TIGR00652">
    <property type="entry name" value="DapF"/>
    <property type="match status" value="1"/>
</dbReference>
<evidence type="ECO:0000256" key="6">
    <source>
        <dbReference type="ARBA" id="ARBA00023235"/>
    </source>
</evidence>
<accession>A0A9D1M1H0</accession>
<dbReference type="GO" id="GO:0005829">
    <property type="term" value="C:cytosol"/>
    <property type="evidence" value="ECO:0007669"/>
    <property type="project" value="TreeGrafter"/>
</dbReference>
<dbReference type="SUPFAM" id="SSF54506">
    <property type="entry name" value="Diaminopimelate epimerase-like"/>
    <property type="match status" value="2"/>
</dbReference>
<feature type="binding site" evidence="8">
    <location>
        <position position="196"/>
    </location>
    <ligand>
        <name>substrate</name>
    </ligand>
</feature>
<evidence type="ECO:0000256" key="2">
    <source>
        <dbReference type="ARBA" id="ARBA00010219"/>
    </source>
</evidence>
<dbReference type="Pfam" id="PF01678">
    <property type="entry name" value="DAP_epimerase"/>
    <property type="match status" value="2"/>
</dbReference>
<keyword evidence="8" id="KW-0963">Cytoplasm</keyword>
<comment type="catalytic activity">
    <reaction evidence="7 8">
        <text>(2S,6S)-2,6-diaminopimelate = meso-2,6-diaminopimelate</text>
        <dbReference type="Rhea" id="RHEA:15393"/>
        <dbReference type="ChEBI" id="CHEBI:57609"/>
        <dbReference type="ChEBI" id="CHEBI:57791"/>
        <dbReference type="EC" id="5.1.1.7"/>
    </reaction>
</comment>
<feature type="active site" evidence="9">
    <location>
        <position position="76"/>
    </location>
</feature>
<feature type="binding site" evidence="8">
    <location>
        <position position="12"/>
    </location>
    <ligand>
        <name>substrate</name>
    </ligand>
</feature>
<feature type="active site" description="Proton acceptor" evidence="8">
    <location>
        <position position="223"/>
    </location>
</feature>
<evidence type="ECO:0000313" key="11">
    <source>
        <dbReference type="Proteomes" id="UP000824093"/>
    </source>
</evidence>
<dbReference type="AlphaFoldDB" id="A0A9D1M1H0"/>
<sequence>MITFSKMHGLGNDYICINCLGSNYRMIKDKIGEVVRYLCNRHFGVGADGVILVKESKIADIRMQIYNADGTEAEMCGNGIRCFAKYVQKYQIFNRDEMLVETKSGIRKVRCGLPFDEIEVDMGKPKLNDSENIKEGKETGGGKIVKLKIQEKEMIGYGISMGNPHIIFFVDNVEKVDVKKYGSLIENLEIFPNHINVEFVQILGRKTIKLRVWERGVGETYACGTGACAAVVAGYLNNFCDAEVTVLLKGGELKISCEEKSKHVKMKGIANYVFEGKIEV</sequence>
<comment type="caution">
    <text evidence="10">The sequence shown here is derived from an EMBL/GenBank/DDBJ whole genome shotgun (WGS) entry which is preliminary data.</text>
</comment>
<comment type="similarity">
    <text evidence="2 8">Belongs to the diaminopimelate epimerase family.</text>
</comment>
<feature type="binding site" evidence="8">
    <location>
        <position position="163"/>
    </location>
    <ligand>
        <name>substrate</name>
    </ligand>
</feature>
<gene>
    <name evidence="8" type="primary">dapF</name>
    <name evidence="10" type="ORF">IAB70_04375</name>
</gene>
<dbReference type="GO" id="GO:0009089">
    <property type="term" value="P:lysine biosynthetic process via diaminopimelate"/>
    <property type="evidence" value="ECO:0007669"/>
    <property type="project" value="UniProtKB-UniRule"/>
</dbReference>
<evidence type="ECO:0000256" key="8">
    <source>
        <dbReference type="HAMAP-Rule" id="MF_00197"/>
    </source>
</evidence>
<evidence type="ECO:0000313" key="10">
    <source>
        <dbReference type="EMBL" id="HIU51842.1"/>
    </source>
</evidence>
<comment type="function">
    <text evidence="8">Catalyzes the stereoinversion of LL-2,6-diaminopimelate (L,L-DAP) to meso-diaminopimelate (meso-DAP), a precursor of L-lysine and an essential component of the bacterial peptidoglycan.</text>
</comment>
<dbReference type="PANTHER" id="PTHR31689:SF0">
    <property type="entry name" value="DIAMINOPIMELATE EPIMERASE"/>
    <property type="match status" value="1"/>
</dbReference>
<name>A0A9D1M1H0_9FIRM</name>
<dbReference type="PANTHER" id="PTHR31689">
    <property type="entry name" value="DIAMINOPIMELATE EPIMERASE, CHLOROPLASTIC"/>
    <property type="match status" value="1"/>
</dbReference>
<dbReference type="InterPro" id="IPR001653">
    <property type="entry name" value="DAP_epimerase_DapF"/>
</dbReference>
<feature type="site" description="Could be important to modulate the pK values of the two catalytic cysteine residues" evidence="8">
    <location>
        <position position="165"/>
    </location>
</feature>
<evidence type="ECO:0000256" key="3">
    <source>
        <dbReference type="ARBA" id="ARBA00013080"/>
    </source>
</evidence>
<comment type="subcellular location">
    <subcellularLocation>
        <location evidence="8">Cytoplasm</location>
    </subcellularLocation>
</comment>
<protein>
    <recommendedName>
        <fullName evidence="3 8">Diaminopimelate epimerase</fullName>
        <shortName evidence="8">DAP epimerase</shortName>
        <ecNumber evidence="3 8">5.1.1.7</ecNumber>
    </recommendedName>
    <alternativeName>
        <fullName evidence="8">PLP-independent amino acid racemase</fullName>
    </alternativeName>
</protein>
<reference evidence="10" key="1">
    <citation type="submission" date="2020-10" db="EMBL/GenBank/DDBJ databases">
        <authorList>
            <person name="Gilroy R."/>
        </authorList>
    </citation>
    <scope>NUCLEOTIDE SEQUENCE</scope>
    <source>
        <strain evidence="10">CHK195-15760</strain>
    </source>
</reference>
<dbReference type="Proteomes" id="UP000824093">
    <property type="component" value="Unassembled WGS sequence"/>
</dbReference>
<reference evidence="10" key="2">
    <citation type="journal article" date="2021" name="PeerJ">
        <title>Extensive microbial diversity within the chicken gut microbiome revealed by metagenomics and culture.</title>
        <authorList>
            <person name="Gilroy R."/>
            <person name="Ravi A."/>
            <person name="Getino M."/>
            <person name="Pursley I."/>
            <person name="Horton D.L."/>
            <person name="Alikhan N.F."/>
            <person name="Baker D."/>
            <person name="Gharbi K."/>
            <person name="Hall N."/>
            <person name="Watson M."/>
            <person name="Adriaenssens E.M."/>
            <person name="Foster-Nyarko E."/>
            <person name="Jarju S."/>
            <person name="Secka A."/>
            <person name="Antonio M."/>
            <person name="Oren A."/>
            <person name="Chaudhuri R.R."/>
            <person name="La Ragione R."/>
            <person name="Hildebrand F."/>
            <person name="Pallen M.J."/>
        </authorList>
    </citation>
    <scope>NUCLEOTIDE SEQUENCE</scope>
    <source>
        <strain evidence="10">CHK195-15760</strain>
    </source>
</reference>
<feature type="active site" description="Proton donor" evidence="8">
    <location>
        <position position="76"/>
    </location>
</feature>